<evidence type="ECO:0000313" key="2">
    <source>
        <dbReference type="Proteomes" id="UP001194632"/>
    </source>
</evidence>
<dbReference type="EMBL" id="JADOFP010000003">
    <property type="protein sequence ID" value="MBF7114758.1"/>
    <property type="molecule type" value="Genomic_DNA"/>
</dbReference>
<proteinExistence type="predicted"/>
<dbReference type="Proteomes" id="UP001194632">
    <property type="component" value="Unassembled WGS sequence"/>
</dbReference>
<sequence>MVTVPQKSLAEYAIDIPKITELLEDTDSLHTFFIKLTPRYQREWARFIFGVKSEATKIRHIEQMKAVFEAGFKSKRAYDQRDK</sequence>
<evidence type="ECO:0000313" key="1">
    <source>
        <dbReference type="EMBL" id="MBF7114758.1"/>
    </source>
</evidence>
<dbReference type="RefSeq" id="WP_195749487.1">
    <property type="nucleotide sequence ID" value="NZ_CP197205.1"/>
</dbReference>
<name>A0AB73HE71_PEDPE</name>
<organism evidence="1 2">
    <name type="scientific">Pediococcus pentosaceus</name>
    <dbReference type="NCBI Taxonomy" id="1255"/>
    <lineage>
        <taxon>Bacteria</taxon>
        <taxon>Bacillati</taxon>
        <taxon>Bacillota</taxon>
        <taxon>Bacilli</taxon>
        <taxon>Lactobacillales</taxon>
        <taxon>Lactobacillaceae</taxon>
        <taxon>Pediococcus</taxon>
    </lineage>
</organism>
<accession>A0AB73HE71</accession>
<protein>
    <submittedName>
        <fullName evidence="1">YdeI/OmpD-associated family protein</fullName>
    </submittedName>
</protein>
<dbReference type="AlphaFoldDB" id="A0AB73HE71"/>
<dbReference type="Pfam" id="PF13376">
    <property type="entry name" value="OmdA"/>
    <property type="match status" value="1"/>
</dbReference>
<gene>
    <name evidence="1" type="ORF">ITQ90_04510</name>
</gene>
<comment type="caution">
    <text evidence="1">The sequence shown here is derived from an EMBL/GenBank/DDBJ whole genome shotgun (WGS) entry which is preliminary data.</text>
</comment>
<reference evidence="1" key="1">
    <citation type="submission" date="2020-11" db="EMBL/GenBank/DDBJ databases">
        <title>Antibiotic susceptibility profiles of Pediococcus pentosaceus from various origins and their implications for the safety assessment of strains with food-technology applications.</title>
        <authorList>
            <person name="Shani N."/>
            <person name="Oberhaensli S."/>
            <person name="Arias E."/>
        </authorList>
    </citation>
    <scope>NUCLEOTIDE SEQUENCE</scope>
    <source>
        <strain evidence="1">FAM 24207</strain>
    </source>
</reference>